<evidence type="ECO:0000256" key="1">
    <source>
        <dbReference type="ARBA" id="ARBA00022729"/>
    </source>
</evidence>
<reference evidence="4 5" key="1">
    <citation type="submission" date="2018-06" db="EMBL/GenBank/DDBJ databases">
        <authorList>
            <consortium name="Pathogen Informatics"/>
            <person name="Doyle S."/>
        </authorList>
    </citation>
    <scope>NUCLEOTIDE SEQUENCE [LARGE SCALE GENOMIC DNA]</scope>
    <source>
        <strain evidence="4 5">NCTC12121</strain>
    </source>
</reference>
<dbReference type="EMBL" id="UFXZ01000001">
    <property type="protein sequence ID" value="STC86058.1"/>
    <property type="molecule type" value="Genomic_DNA"/>
</dbReference>
<comment type="similarity">
    <text evidence="2">Belongs to the fimbrial K88 protein family.</text>
</comment>
<dbReference type="RefSeq" id="WP_024522585.1">
    <property type="nucleotide sequence ID" value="NZ_CP065626.1"/>
</dbReference>
<dbReference type="GO" id="GO:0009289">
    <property type="term" value="C:pilus"/>
    <property type="evidence" value="ECO:0007669"/>
    <property type="project" value="InterPro"/>
</dbReference>
<evidence type="ECO:0000256" key="3">
    <source>
        <dbReference type="SAM" id="SignalP"/>
    </source>
</evidence>
<dbReference type="GO" id="GO:0007155">
    <property type="term" value="P:cell adhesion"/>
    <property type="evidence" value="ECO:0007669"/>
    <property type="project" value="InterPro"/>
</dbReference>
<feature type="chain" id="PRO_5016573030" evidence="3">
    <location>
        <begin position="21"/>
        <end position="254"/>
    </location>
</feature>
<dbReference type="AlphaFoldDB" id="A0A376DAK5"/>
<sequence length="254" mass="27207">MKRTTRLLLAASLLPSWVLAWNMPGEDFSGALNLGGSVTNARNPWVWKVGEGNTQINTTTLTVPRSSDRGIPIRLPIMTVLLGKTTLTTPAGREGLAPQVTFGMGTDGFSLTWMAPGEALVTLPVSGEGKARTGTFTFRMQAVGVLRHVQDNRAEYVGLYDDLLGNALPSQAQMIPAEQIPSVLQTMFGNEGPAWLRAMAVNSVSGLSRFGDASLRQVDGVYGAQTVANSGALHLMGPLPSRWHTSLAVSIEYR</sequence>
<protein>
    <submittedName>
        <fullName evidence="4">Fimbrial, major and minor subunit</fullName>
    </submittedName>
</protein>
<evidence type="ECO:0000256" key="2">
    <source>
        <dbReference type="ARBA" id="ARBA00049989"/>
    </source>
</evidence>
<accession>A0A376DAK5</accession>
<evidence type="ECO:0000313" key="4">
    <source>
        <dbReference type="EMBL" id="STC86058.1"/>
    </source>
</evidence>
<dbReference type="Pfam" id="PF02432">
    <property type="entry name" value="Fimbrial_K88"/>
    <property type="match status" value="1"/>
</dbReference>
<gene>
    <name evidence="4" type="ORF">NCTC12121_01063</name>
</gene>
<evidence type="ECO:0000313" key="5">
    <source>
        <dbReference type="Proteomes" id="UP000255248"/>
    </source>
</evidence>
<dbReference type="OrthoDB" id="6515973at2"/>
<keyword evidence="1 3" id="KW-0732">Signal</keyword>
<organism evidence="4 5">
    <name type="scientific">Edwardsiella hoshinae</name>
    <dbReference type="NCBI Taxonomy" id="93378"/>
    <lineage>
        <taxon>Bacteria</taxon>
        <taxon>Pseudomonadati</taxon>
        <taxon>Pseudomonadota</taxon>
        <taxon>Gammaproteobacteria</taxon>
        <taxon>Enterobacterales</taxon>
        <taxon>Hafniaceae</taxon>
        <taxon>Edwardsiella</taxon>
    </lineage>
</organism>
<name>A0A376DAK5_9GAMM</name>
<dbReference type="Proteomes" id="UP000255248">
    <property type="component" value="Unassembled WGS sequence"/>
</dbReference>
<proteinExistence type="inferred from homology"/>
<feature type="signal peptide" evidence="3">
    <location>
        <begin position="1"/>
        <end position="20"/>
    </location>
</feature>
<dbReference type="InterPro" id="IPR003467">
    <property type="entry name" value="Fimbrial_K88_FaeH"/>
</dbReference>